<dbReference type="InterPro" id="IPR015424">
    <property type="entry name" value="PyrdxlP-dep_Trfase"/>
</dbReference>
<keyword evidence="2 6" id="KW-0032">Aminotransferase</keyword>
<gene>
    <name evidence="6" type="ORF">SLU01_14410</name>
</gene>
<dbReference type="AlphaFoldDB" id="A0A511Z6R3"/>
<name>A0A511Z6R3_9BACL</name>
<evidence type="ECO:0000256" key="1">
    <source>
        <dbReference type="ARBA" id="ARBA00008954"/>
    </source>
</evidence>
<protein>
    <submittedName>
        <fullName evidence="6">Aspartate aminotransferase family protein</fullName>
    </submittedName>
</protein>
<keyword evidence="3 6" id="KW-0808">Transferase</keyword>
<dbReference type="InterPro" id="IPR015422">
    <property type="entry name" value="PyrdxlP-dep_Trfase_small"/>
</dbReference>
<dbReference type="EMBL" id="BJYL01000017">
    <property type="protein sequence ID" value="GEN83129.1"/>
    <property type="molecule type" value="Genomic_DNA"/>
</dbReference>
<evidence type="ECO:0000256" key="5">
    <source>
        <dbReference type="RuleBase" id="RU003560"/>
    </source>
</evidence>
<dbReference type="RefSeq" id="WP_147056753.1">
    <property type="nucleotide sequence ID" value="NZ_BJYL01000017.1"/>
</dbReference>
<sequence>MTNSTSQNWQVKDEQYVWHAMKPYNPKATSIIQKSEGAWITDIDGKRYLDAMSGLWCVNVGYGREELAKAAYDQLLENAYTPLSVGHVPAIELSEKISELLGDDYVVFYSNSGSEANETAFKIARQYHQQKGHTNRTKFISRYRAYHGSTMGALAATGQAQRKYKYEPLAPGFVHVAPPDAYRANEDHITEPTALPSVQAIENVITWEMSDTIAGVILEPIITGGGVIMPHENYLRGVKKVCEKHGALLIVDEVICGFGRTGKAFGFQNYGIQPDIVTMAKGLTSAYMPLSATAVRREIYEAFIGSEEYDFFRHVNTFGGSPAACAVALKNIEIMERENLFVRSEELGAILHAELQERLKDHPHVGNIRGKGLLIGIELVSDKNSKAPLDVSAVNKVISLCKEQGVIIGKNGVTVAGFNNVLTLAPPLIISSAEKDLIVEKLTHALHELLPQGGNE</sequence>
<evidence type="ECO:0000256" key="4">
    <source>
        <dbReference type="ARBA" id="ARBA00022898"/>
    </source>
</evidence>
<proteinExistence type="inferred from homology"/>
<dbReference type="CDD" id="cd00610">
    <property type="entry name" value="OAT_like"/>
    <property type="match status" value="1"/>
</dbReference>
<organism evidence="6 7">
    <name type="scientific">Sporosarcina luteola</name>
    <dbReference type="NCBI Taxonomy" id="582850"/>
    <lineage>
        <taxon>Bacteria</taxon>
        <taxon>Bacillati</taxon>
        <taxon>Bacillota</taxon>
        <taxon>Bacilli</taxon>
        <taxon>Bacillales</taxon>
        <taxon>Caryophanaceae</taxon>
        <taxon>Sporosarcina</taxon>
    </lineage>
</organism>
<dbReference type="PANTHER" id="PTHR43094">
    <property type="entry name" value="AMINOTRANSFERASE"/>
    <property type="match status" value="1"/>
</dbReference>
<dbReference type="PANTHER" id="PTHR43094:SF1">
    <property type="entry name" value="AMINOTRANSFERASE CLASS-III"/>
    <property type="match status" value="1"/>
</dbReference>
<dbReference type="GO" id="GO:0008483">
    <property type="term" value="F:transaminase activity"/>
    <property type="evidence" value="ECO:0007669"/>
    <property type="project" value="UniProtKB-KW"/>
</dbReference>
<accession>A0A511Z6R3</accession>
<dbReference type="OrthoDB" id="9807885at2"/>
<dbReference type="Proteomes" id="UP000321901">
    <property type="component" value="Unassembled WGS sequence"/>
</dbReference>
<dbReference type="NCBIfam" id="NF005812">
    <property type="entry name" value="PRK07678.1"/>
    <property type="match status" value="1"/>
</dbReference>
<dbReference type="Gene3D" id="3.90.1150.10">
    <property type="entry name" value="Aspartate Aminotransferase, domain 1"/>
    <property type="match status" value="1"/>
</dbReference>
<dbReference type="GO" id="GO:0005829">
    <property type="term" value="C:cytosol"/>
    <property type="evidence" value="ECO:0007669"/>
    <property type="project" value="TreeGrafter"/>
</dbReference>
<dbReference type="FunFam" id="3.40.640.10:FF:000014">
    <property type="entry name" value="Adenosylmethionine-8-amino-7-oxononanoate aminotransferase, probable"/>
    <property type="match status" value="1"/>
</dbReference>
<comment type="caution">
    <text evidence="6">The sequence shown here is derived from an EMBL/GenBank/DDBJ whole genome shotgun (WGS) entry which is preliminary data.</text>
</comment>
<dbReference type="Pfam" id="PF00202">
    <property type="entry name" value="Aminotran_3"/>
    <property type="match status" value="1"/>
</dbReference>
<dbReference type="SUPFAM" id="SSF53383">
    <property type="entry name" value="PLP-dependent transferases"/>
    <property type="match status" value="1"/>
</dbReference>
<evidence type="ECO:0000256" key="2">
    <source>
        <dbReference type="ARBA" id="ARBA00022576"/>
    </source>
</evidence>
<evidence type="ECO:0000313" key="6">
    <source>
        <dbReference type="EMBL" id="GEN83129.1"/>
    </source>
</evidence>
<dbReference type="Gene3D" id="3.40.640.10">
    <property type="entry name" value="Type I PLP-dependent aspartate aminotransferase-like (Major domain)"/>
    <property type="match status" value="1"/>
</dbReference>
<dbReference type="InterPro" id="IPR015421">
    <property type="entry name" value="PyrdxlP-dep_Trfase_major"/>
</dbReference>
<dbReference type="InterPro" id="IPR049704">
    <property type="entry name" value="Aminotrans_3_PPA_site"/>
</dbReference>
<dbReference type="PIRSF" id="PIRSF000521">
    <property type="entry name" value="Transaminase_4ab_Lys_Orn"/>
    <property type="match status" value="1"/>
</dbReference>
<dbReference type="PROSITE" id="PS00600">
    <property type="entry name" value="AA_TRANSFER_CLASS_3"/>
    <property type="match status" value="1"/>
</dbReference>
<evidence type="ECO:0000313" key="7">
    <source>
        <dbReference type="Proteomes" id="UP000321901"/>
    </source>
</evidence>
<reference evidence="6 7" key="1">
    <citation type="submission" date="2019-07" db="EMBL/GenBank/DDBJ databases">
        <title>Whole genome shotgun sequence of Sporosarcina luteola NBRC 105378.</title>
        <authorList>
            <person name="Hosoyama A."/>
            <person name="Uohara A."/>
            <person name="Ohji S."/>
            <person name="Ichikawa N."/>
        </authorList>
    </citation>
    <scope>NUCLEOTIDE SEQUENCE [LARGE SCALE GENOMIC DNA]</scope>
    <source>
        <strain evidence="6 7">NBRC 105378</strain>
    </source>
</reference>
<keyword evidence="7" id="KW-1185">Reference proteome</keyword>
<dbReference type="GO" id="GO:0030170">
    <property type="term" value="F:pyridoxal phosphate binding"/>
    <property type="evidence" value="ECO:0007669"/>
    <property type="project" value="InterPro"/>
</dbReference>
<keyword evidence="4 5" id="KW-0663">Pyridoxal phosphate</keyword>
<comment type="similarity">
    <text evidence="1 5">Belongs to the class-III pyridoxal-phosphate-dependent aminotransferase family.</text>
</comment>
<dbReference type="InterPro" id="IPR005814">
    <property type="entry name" value="Aminotrans_3"/>
</dbReference>
<evidence type="ECO:0000256" key="3">
    <source>
        <dbReference type="ARBA" id="ARBA00022679"/>
    </source>
</evidence>